<gene>
    <name evidence="4" type="ORF">GXM_09707</name>
</gene>
<dbReference type="AlphaFoldDB" id="A0A5P8WH79"/>
<dbReference type="GO" id="GO:0006310">
    <property type="term" value="P:DNA recombination"/>
    <property type="evidence" value="ECO:0007669"/>
    <property type="project" value="InterPro"/>
</dbReference>
<name>A0A5P8WH79_9NOSO</name>
<evidence type="ECO:0000256" key="2">
    <source>
        <dbReference type="SAM" id="Coils"/>
    </source>
</evidence>
<dbReference type="Gene3D" id="3.30.930.30">
    <property type="match status" value="1"/>
</dbReference>
<evidence type="ECO:0000259" key="3">
    <source>
        <dbReference type="Pfam" id="PF13154"/>
    </source>
</evidence>
<protein>
    <recommendedName>
        <fullName evidence="3">DUF3991 domain-containing protein</fullName>
    </recommendedName>
</protein>
<dbReference type="Pfam" id="PF13154">
    <property type="entry name" value="DUF3991"/>
    <property type="match status" value="1"/>
</dbReference>
<dbReference type="InterPro" id="IPR001668">
    <property type="entry name" value="Mob_Pre"/>
</dbReference>
<dbReference type="InterPro" id="IPR025054">
    <property type="entry name" value="DUF3991"/>
</dbReference>
<organism evidence="4 5">
    <name type="scientific">Nostoc sphaeroides CCNUC1</name>
    <dbReference type="NCBI Taxonomy" id="2653204"/>
    <lineage>
        <taxon>Bacteria</taxon>
        <taxon>Bacillati</taxon>
        <taxon>Cyanobacteriota</taxon>
        <taxon>Cyanophyceae</taxon>
        <taxon>Nostocales</taxon>
        <taxon>Nostocaceae</taxon>
        <taxon>Nostoc</taxon>
    </lineage>
</organism>
<dbReference type="Proteomes" id="UP000326678">
    <property type="component" value="Chromosome Gxm2"/>
</dbReference>
<evidence type="ECO:0000313" key="4">
    <source>
        <dbReference type="EMBL" id="QFS52213.1"/>
    </source>
</evidence>
<accession>A0A5P8WH79</accession>
<feature type="coiled-coil region" evidence="2">
    <location>
        <begin position="214"/>
        <end position="272"/>
    </location>
</feature>
<evidence type="ECO:0000256" key="1">
    <source>
        <dbReference type="ARBA" id="ARBA00010657"/>
    </source>
</evidence>
<proteinExistence type="inferred from homology"/>
<reference evidence="4 5" key="1">
    <citation type="submission" date="2019-10" db="EMBL/GenBank/DDBJ databases">
        <title>Genomic and transcriptomic insights into the perfect genentic adaptation of a filamentous nitrogen-fixing cyanobacterium to rice fields.</title>
        <authorList>
            <person name="Chen Z."/>
        </authorList>
    </citation>
    <scope>NUCLEOTIDE SEQUENCE [LARGE SCALE GENOMIC DNA]</scope>
    <source>
        <strain evidence="4">CCNUC1</strain>
    </source>
</reference>
<sequence length="576" mass="65302">MAYAIARLKKLKQKDIGSSASHTSRERETPNADLSIENIRFIGSDDPESRLEDLVMAKINEVEQHRKIRTDGVYCVEMLLSASPSYFRASCPTLAGYYEQNKLDVWLEATHQWLSEEYGSRIVRAELHLDEATPHIHAYFVPVDDLGQLRCNHFFDGRQKIQAFQDSYYQTMRLIGLERGLKGSRAKHEDIKDFYRIVETGRNLEVSELNLEQIKAKAADRDRAARQKQQMEATARELAQANELLQQRLAQLEKEKKELAKQTQQLRDLALEDVAWELGLDFEPSQFNSWVGHGHIIDINGDKFQSTSPGVEKGGGAIDLVIQVNNYNLRQGLAWLNDRFGESGAERAAIAAVLKQTADILQTEPAPKFVPPVEDKSKWLAVHDYLTHLWGLPSNFVHGFHQSGLIYADKEQNAVFVMRDLNHQVKGAYLQGSEFKGLAIGSDRTKSWFHFQLGERGTNKVEKAVLCSSTIDAFSKAMLEYSATGSIPKQRTLYMALADPKSTPVERLEHISQIKTAFNSDEFGEATALAVKKLLPHARRSRPKALSWNQDLLLEKSLQQQQQQQQQRKSEADLSL</sequence>
<dbReference type="EMBL" id="CP045227">
    <property type="protein sequence ID" value="QFS52213.1"/>
    <property type="molecule type" value="Genomic_DNA"/>
</dbReference>
<keyword evidence="2" id="KW-0175">Coiled coil</keyword>
<dbReference type="CDD" id="cd17242">
    <property type="entry name" value="MobM_relaxase"/>
    <property type="match status" value="1"/>
</dbReference>
<dbReference type="NCBIfam" id="NF041497">
    <property type="entry name" value="MobV"/>
    <property type="match status" value="1"/>
</dbReference>
<dbReference type="Pfam" id="PF01076">
    <property type="entry name" value="Mob_Pre"/>
    <property type="match status" value="1"/>
</dbReference>
<comment type="similarity">
    <text evidence="1">Belongs to the plasmid mobilization pre family.</text>
</comment>
<dbReference type="KEGG" id="nsh:GXM_09707"/>
<dbReference type="RefSeq" id="WP_152592365.1">
    <property type="nucleotide sequence ID" value="NZ_CP045227.1"/>
</dbReference>
<dbReference type="GO" id="GO:0003677">
    <property type="term" value="F:DNA binding"/>
    <property type="evidence" value="ECO:0007669"/>
    <property type="project" value="InterPro"/>
</dbReference>
<keyword evidence="5" id="KW-1185">Reference proteome</keyword>
<evidence type="ECO:0000313" key="5">
    <source>
        <dbReference type="Proteomes" id="UP000326678"/>
    </source>
</evidence>
<feature type="domain" description="DUF3991" evidence="3">
    <location>
        <begin position="385"/>
        <end position="454"/>
    </location>
</feature>